<name>A0A2C6KQF4_9APIC</name>
<dbReference type="Pfam" id="PF00168">
    <property type="entry name" value="C2"/>
    <property type="match status" value="2"/>
</dbReference>
<evidence type="ECO:0000256" key="1">
    <source>
        <dbReference type="ARBA" id="ARBA00004167"/>
    </source>
</evidence>
<feature type="compositionally biased region" description="Basic and acidic residues" evidence="6">
    <location>
        <begin position="33"/>
        <end position="44"/>
    </location>
</feature>
<evidence type="ECO:0000259" key="7">
    <source>
        <dbReference type="PROSITE" id="PS50004"/>
    </source>
</evidence>
<evidence type="ECO:0000256" key="5">
    <source>
        <dbReference type="ARBA" id="ARBA00023136"/>
    </source>
</evidence>
<feature type="compositionally biased region" description="Polar residues" evidence="6">
    <location>
        <begin position="1863"/>
        <end position="1879"/>
    </location>
</feature>
<feature type="region of interest" description="Disordered" evidence="6">
    <location>
        <begin position="1213"/>
        <end position="1239"/>
    </location>
</feature>
<feature type="compositionally biased region" description="Basic and acidic residues" evidence="6">
    <location>
        <begin position="370"/>
        <end position="380"/>
    </location>
</feature>
<dbReference type="OrthoDB" id="331591at2759"/>
<evidence type="ECO:0000256" key="6">
    <source>
        <dbReference type="SAM" id="MobiDB-lite"/>
    </source>
</evidence>
<dbReference type="SMART" id="SM00239">
    <property type="entry name" value="C2"/>
    <property type="match status" value="2"/>
</dbReference>
<dbReference type="VEuPathDB" id="ToxoDB:CSUI_007335"/>
<feature type="region of interest" description="Disordered" evidence="6">
    <location>
        <begin position="944"/>
        <end position="966"/>
    </location>
</feature>
<feature type="compositionally biased region" description="Basic and acidic residues" evidence="6">
    <location>
        <begin position="1796"/>
        <end position="1818"/>
    </location>
</feature>
<keyword evidence="2" id="KW-0812">Transmembrane</keyword>
<feature type="compositionally biased region" description="Polar residues" evidence="6">
    <location>
        <begin position="858"/>
        <end position="871"/>
    </location>
</feature>
<dbReference type="Proteomes" id="UP000221165">
    <property type="component" value="Unassembled WGS sequence"/>
</dbReference>
<feature type="compositionally biased region" description="Polar residues" evidence="6">
    <location>
        <begin position="832"/>
        <end position="844"/>
    </location>
</feature>
<feature type="compositionally biased region" description="Low complexity" evidence="6">
    <location>
        <begin position="1846"/>
        <end position="1862"/>
    </location>
</feature>
<dbReference type="InterPro" id="IPR037721">
    <property type="entry name" value="Ferlin"/>
</dbReference>
<feature type="compositionally biased region" description="Low complexity" evidence="6">
    <location>
        <begin position="1783"/>
        <end position="1792"/>
    </location>
</feature>
<feature type="region of interest" description="Disordered" evidence="6">
    <location>
        <begin position="473"/>
        <end position="533"/>
    </location>
</feature>
<keyword evidence="9" id="KW-1185">Reference proteome</keyword>
<feature type="compositionally biased region" description="Polar residues" evidence="6">
    <location>
        <begin position="1436"/>
        <end position="1449"/>
    </location>
</feature>
<dbReference type="GO" id="GO:0007009">
    <property type="term" value="P:plasma membrane organization"/>
    <property type="evidence" value="ECO:0007669"/>
    <property type="project" value="TreeGrafter"/>
</dbReference>
<feature type="region of interest" description="Disordered" evidence="6">
    <location>
        <begin position="1436"/>
        <end position="1458"/>
    </location>
</feature>
<feature type="non-terminal residue" evidence="8">
    <location>
        <position position="1"/>
    </location>
</feature>
<proteinExistence type="predicted"/>
<feature type="region of interest" description="Disordered" evidence="6">
    <location>
        <begin position="1742"/>
        <end position="1879"/>
    </location>
</feature>
<feature type="compositionally biased region" description="Basic and acidic residues" evidence="6">
    <location>
        <begin position="1762"/>
        <end position="1778"/>
    </location>
</feature>
<feature type="domain" description="C2" evidence="7">
    <location>
        <begin position="1884"/>
        <end position="2007"/>
    </location>
</feature>
<dbReference type="Gene3D" id="2.60.40.150">
    <property type="entry name" value="C2 domain"/>
    <property type="match status" value="1"/>
</dbReference>
<dbReference type="GO" id="GO:0016020">
    <property type="term" value="C:membrane"/>
    <property type="evidence" value="ECO:0007669"/>
    <property type="project" value="UniProtKB-SubCell"/>
</dbReference>
<protein>
    <submittedName>
        <fullName evidence="8">C2 domain-containing protein</fullName>
    </submittedName>
</protein>
<comment type="subcellular location">
    <subcellularLocation>
        <location evidence="1">Membrane</location>
        <topology evidence="1">Single-pass membrane protein</topology>
    </subcellularLocation>
</comment>
<comment type="caution">
    <text evidence="8">The sequence shown here is derived from an EMBL/GenBank/DDBJ whole genome shotgun (WGS) entry which is preliminary data.</text>
</comment>
<sequence>QHGVELPAPRPVRKKPKPSTSRAKEADEPTPPHTDDTPEEQAEKSKKKAHEVSPGLKQRDGTYYVYLYADFLPKTDTNYNTCQWDNCDPFVTIVSQNISSKKNSWNTTVKSDQQRECVWEPVAIQMPRNTRKQKLTLDVFDSDSPLVFGNSLLKEQVGYARLPRVPLNKPMWVHMYGGNFDGNRGEYNTMMMKGGLDPPSTYHGSLCVLVDNKRIRRKDWPPFPDKVGLLVRVEVRLARGLYLPDMYRNREVNVLIQVAGCLLELPDDDGTPEDQEKQASRTGFFSRRARKRRVLTREIEGIRKCREMDEIPDANYDLLEFPAYVNSRGVLRFYNWSRSRQEMQEHHSVSAYRKLGDIRSDESEEEDGHDEATMSREEKKKNKKKNPKSSHQEASSTGAAHHKRPSPETRLEDDLDYPDSLLNVWVQRVTDPLYLLPKLQWVYVYIIAVGEEQEPPRLFGRLPLQGSSKVKRFLEGNTGDDGSWPPPQALLKAKKRDVGQRDDDNDDDWEHTKNARDSEAPGGNGVPGLETIPPHPAVILREKGTGALGGGSTTIRELEARAAEADFKREMKWIQIHWDQSVTPLPACRFPSTFAGCLLGEARAVVVEDASSLPLARAPRQLQQQQLGTVPEEETSLLGGRETNLHENEEELIVTYDNEPLEQVPRPVEVSVMCGMDTITRREGHIGWRVEYESILGGPRASFNGGGGSGHMTSGADRAKAISPFYRQVYFHSDILQARNLPAMDADASLNPWWTIEVETEVIKLIQERCIDKDLKVLGSTANPSFLARAVAPVFLYTGPAAKASSGAPPKGKDEGHGASFSPALRGDPDKNSSGSATRSSSLHRNSRKEETKAEEPCTSTLVEKPSSSSGGIEGLLPEFEDLALPPPPIVIRLFDIDIGEHGEIEKEMMSVVVDWDPANLDRRQKEFGNSLLQQEIEHLNLRDNPGKKSAFSSSSSSSSDGLQQHTDPNFANEAIWYSLLDNEQLAFDAVERSFSLGAAWQAKPRLLASVGFASSSCSSYADSLIKETDNSWRNAILRFYGDPSSSSKTSMLSLPPRPEWPVSRLTDPKLVEEENFKLLYYEIDVDLLGLRILESGGLDQSTDYVLRISSFWPDDPDKPLDFLISCDDFPGPNVVSQFSENPLKQRLRRKVVCIPDSETFRKSKQVALPIRKTAGNTSVPGVWVGARISPPLFITPYLPYLQALLPEKQRRHPQDVESEHEGSIKTISQGGGGEDMGRHRSHVGIRSVLPDINFRLISREGGEVASLGVSVNEYLKIPQGERALQLQLASPELASLPPPKMDRNLMEQYLIPELPYTTVSNVDVILECFADISGDLLYDDDLLVGRTLTDHDMFFIKNLQTEEIVIHILNADDYFIGAPDRMNLPFEEPLLKVADLSDPGPSASEYDEDMSLLKGDKNTGNKPFFSALTKNKSSANTSKVQDSTTTSKDTAESASDQHRVRTALRTWIRKPGHKADPERLGSCLLARLQMLKTVYKTTKRRRTRRSTMTANQGNAFFDREFVGTYNMVNIFTKEEGVVVWAYEADDEERKEKLFGDAGELILIFQSTNDQKFHRICVPSFDIRYPAENGYFILDSITENFLDLSKMALEQKLHRKVAAMKMLKRHSGADENEEVDQLSVEIEELQDSIEKLKPLTGGYLKNEDRKAGFATPIPVSRGQLVCRLKKRGTMFDRNQTQIWYDNFGVLPSNNLTTYLVWGEEKKKITQIKGWIKVTDVTQKQMALQAQRSKRRSSSSQMLSLGDSHDDVASRHHRIDGERPPPATGTEATTTAALQDKTSDNKKTRENEMDYGDDSDRRGEKKMKKKTTTADLMETTEGQNENEKKNSNNNHSSLSLLGTSGNNRTPSLRSDTSEVSTRCSWNGSEIDTPVISIAPPMQRWVVETVVVHLYVLTGRNLLNVDLFGKSDPYLKVCLGDQTVISDNVFDNDDNPDFYEHFVFPVLIPGAAKLQIIVMDKGDMLAADSPIGEVVLDLEERWLAIKSAKPKELQLA</sequence>
<dbReference type="PANTHER" id="PTHR12546">
    <property type="entry name" value="FER-1-LIKE"/>
    <property type="match status" value="1"/>
</dbReference>
<dbReference type="EMBL" id="MIGC01003846">
    <property type="protein sequence ID" value="PHJ18838.1"/>
    <property type="molecule type" value="Genomic_DNA"/>
</dbReference>
<feature type="non-terminal residue" evidence="8">
    <location>
        <position position="2010"/>
    </location>
</feature>
<evidence type="ECO:0000256" key="3">
    <source>
        <dbReference type="ARBA" id="ARBA00022737"/>
    </source>
</evidence>
<evidence type="ECO:0000256" key="2">
    <source>
        <dbReference type="ARBA" id="ARBA00022692"/>
    </source>
</evidence>
<feature type="region of interest" description="Disordered" evidence="6">
    <location>
        <begin position="359"/>
        <end position="414"/>
    </location>
</feature>
<feature type="compositionally biased region" description="Basic and acidic residues" evidence="6">
    <location>
        <begin position="510"/>
        <end position="519"/>
    </location>
</feature>
<evidence type="ECO:0000256" key="4">
    <source>
        <dbReference type="ARBA" id="ARBA00022989"/>
    </source>
</evidence>
<dbReference type="InterPro" id="IPR035892">
    <property type="entry name" value="C2_domain_sf"/>
</dbReference>
<feature type="compositionally biased region" description="Basic and acidic residues" evidence="6">
    <location>
        <begin position="1213"/>
        <end position="1224"/>
    </location>
</feature>
<feature type="region of interest" description="Disordered" evidence="6">
    <location>
        <begin position="803"/>
        <end position="875"/>
    </location>
</feature>
<dbReference type="PROSITE" id="PS50004">
    <property type="entry name" value="C2"/>
    <property type="match status" value="1"/>
</dbReference>
<reference evidence="8 9" key="1">
    <citation type="journal article" date="2017" name="Int. J. Parasitol.">
        <title>The genome of the protozoan parasite Cystoisospora suis and a reverse vaccinology approach to identify vaccine candidates.</title>
        <authorList>
            <person name="Palmieri N."/>
            <person name="Shrestha A."/>
            <person name="Ruttkowski B."/>
            <person name="Beck T."/>
            <person name="Vogl C."/>
            <person name="Tomley F."/>
            <person name="Blake D.P."/>
            <person name="Joachim A."/>
        </authorList>
    </citation>
    <scope>NUCLEOTIDE SEQUENCE [LARGE SCALE GENOMIC DNA]</scope>
    <source>
        <strain evidence="8 9">Wien I</strain>
    </source>
</reference>
<gene>
    <name evidence="8" type="ORF">CSUI_007335</name>
</gene>
<dbReference type="InterPro" id="IPR000008">
    <property type="entry name" value="C2_dom"/>
</dbReference>
<evidence type="ECO:0000313" key="8">
    <source>
        <dbReference type="EMBL" id="PHJ18838.1"/>
    </source>
</evidence>
<dbReference type="PANTHER" id="PTHR12546:SF33">
    <property type="entry name" value="SPERM VESICLE FUSION PROTEIN FER-1"/>
    <property type="match status" value="1"/>
</dbReference>
<keyword evidence="5" id="KW-0472">Membrane</keyword>
<feature type="region of interest" description="Disordered" evidence="6">
    <location>
        <begin position="1"/>
        <end position="54"/>
    </location>
</feature>
<dbReference type="GeneID" id="94430692"/>
<keyword evidence="3" id="KW-0677">Repeat</keyword>
<accession>A0A2C6KQF4</accession>
<dbReference type="RefSeq" id="XP_067920543.1">
    <property type="nucleotide sequence ID" value="XM_068067481.1"/>
</dbReference>
<dbReference type="SUPFAM" id="SSF49562">
    <property type="entry name" value="C2 domain (Calcium/lipid-binding domain, CaLB)"/>
    <property type="match status" value="1"/>
</dbReference>
<keyword evidence="4" id="KW-1133">Transmembrane helix</keyword>
<organism evidence="8 9">
    <name type="scientific">Cystoisospora suis</name>
    <dbReference type="NCBI Taxonomy" id="483139"/>
    <lineage>
        <taxon>Eukaryota</taxon>
        <taxon>Sar</taxon>
        <taxon>Alveolata</taxon>
        <taxon>Apicomplexa</taxon>
        <taxon>Conoidasida</taxon>
        <taxon>Coccidia</taxon>
        <taxon>Eucoccidiorida</taxon>
        <taxon>Eimeriorina</taxon>
        <taxon>Sarcocystidae</taxon>
        <taxon>Cystoisospora</taxon>
    </lineage>
</organism>
<evidence type="ECO:0000313" key="9">
    <source>
        <dbReference type="Proteomes" id="UP000221165"/>
    </source>
</evidence>